<keyword evidence="6 11" id="KW-0418">Kinase</keyword>
<dbReference type="EC" id="2.7.13.3" evidence="2"/>
<evidence type="ECO:0000256" key="4">
    <source>
        <dbReference type="ARBA" id="ARBA00022679"/>
    </source>
</evidence>
<dbReference type="InterPro" id="IPR011712">
    <property type="entry name" value="Sig_transdc_His_kin_sub3_dim/P"/>
</dbReference>
<feature type="domain" description="Histidine kinase" evidence="10">
    <location>
        <begin position="330"/>
        <end position="416"/>
    </location>
</feature>
<sequence>MWTADVILAFVLAVCTVGTAVRQGDASMVVPPGEMPLVGGPVPVPVPPPPPAGWVPDLGPVGHLEPWQIVLAALTALPLAARRRYPLTAFGAVIVTTLLFNQRLGAGDTTVYTFLSCVVAAYSAAVYSPHRLRALVGVLTGAGLIAAFAEENFPYVTPGVVPFLLLVGVGLGANATHVWKQRVHALEVRQEAATRLALDRERARIARELHDIVTHNVSVMVIQAGAARKVMDAAPDRAREALLAVEAGGRTAMAELRQVMGLLTPAGEEPETGAGTGSGAEDDAELAPQPGLAQVPALVGRVRATGVPVELTVTGTPVPLPAGVGLAAYRVVQEALTNTVKHAAGATVRVVLEHTPDALHVVVTDTGGAASPSARTGTGRGLTGLRERVALHGGTLSAGGRPTGGYRVDAVLPTGEPS</sequence>
<dbReference type="Gene3D" id="3.30.565.10">
    <property type="entry name" value="Histidine kinase-like ATPase, C-terminal domain"/>
    <property type="match status" value="1"/>
</dbReference>
<dbReference type="Gene3D" id="1.20.5.1930">
    <property type="match status" value="1"/>
</dbReference>
<evidence type="ECO:0000256" key="5">
    <source>
        <dbReference type="ARBA" id="ARBA00022741"/>
    </source>
</evidence>
<dbReference type="Pfam" id="PF23539">
    <property type="entry name" value="DUF7134"/>
    <property type="match status" value="1"/>
</dbReference>
<evidence type="ECO:0000256" key="3">
    <source>
        <dbReference type="ARBA" id="ARBA00022553"/>
    </source>
</evidence>
<keyword evidence="8" id="KW-0902">Two-component regulatory system</keyword>
<dbReference type="Proteomes" id="UP001631993">
    <property type="component" value="Unassembled WGS sequence"/>
</dbReference>
<dbReference type="Pfam" id="PF07730">
    <property type="entry name" value="HisKA_3"/>
    <property type="match status" value="1"/>
</dbReference>
<evidence type="ECO:0000256" key="2">
    <source>
        <dbReference type="ARBA" id="ARBA00012438"/>
    </source>
</evidence>
<reference evidence="11 12" key="1">
    <citation type="submission" date="2024-12" db="EMBL/GenBank/DDBJ databases">
        <title>Forecasting of Potato common scab and diversities of Pathogenic streptomyces spp. in china.</title>
        <authorList>
            <person name="Handique U."/>
            <person name="Wu J."/>
        </authorList>
    </citation>
    <scope>NUCLEOTIDE SEQUENCE [LARGE SCALE GENOMIC DNA]</scope>
    <source>
        <strain evidence="11 12">ZRIMU1585</strain>
    </source>
</reference>
<evidence type="ECO:0000259" key="10">
    <source>
        <dbReference type="PROSITE" id="PS50109"/>
    </source>
</evidence>
<evidence type="ECO:0000256" key="7">
    <source>
        <dbReference type="ARBA" id="ARBA00022840"/>
    </source>
</evidence>
<dbReference type="PANTHER" id="PTHR24421">
    <property type="entry name" value="NITRATE/NITRITE SENSOR PROTEIN NARX-RELATED"/>
    <property type="match status" value="1"/>
</dbReference>
<evidence type="ECO:0000313" key="11">
    <source>
        <dbReference type="EMBL" id="MFM9651960.1"/>
    </source>
</evidence>
<comment type="catalytic activity">
    <reaction evidence="1">
        <text>ATP + protein L-histidine = ADP + protein N-phospho-L-histidine.</text>
        <dbReference type="EC" id="2.7.13.3"/>
    </reaction>
</comment>
<name>A0ABW9IWD8_STRGJ</name>
<comment type="caution">
    <text evidence="11">The sequence shown here is derived from an EMBL/GenBank/DDBJ whole genome shotgun (WGS) entry which is preliminary data.</text>
</comment>
<dbReference type="CDD" id="cd16917">
    <property type="entry name" value="HATPase_UhpB-NarQ-NarX-like"/>
    <property type="match status" value="1"/>
</dbReference>
<keyword evidence="5" id="KW-0547">Nucleotide-binding</keyword>
<gene>
    <name evidence="11" type="ORF">ACKI1S_38220</name>
</gene>
<keyword evidence="7" id="KW-0067">ATP-binding</keyword>
<dbReference type="InterPro" id="IPR005467">
    <property type="entry name" value="His_kinase_dom"/>
</dbReference>
<evidence type="ECO:0000256" key="8">
    <source>
        <dbReference type="ARBA" id="ARBA00023012"/>
    </source>
</evidence>
<evidence type="ECO:0000313" key="12">
    <source>
        <dbReference type="Proteomes" id="UP001631993"/>
    </source>
</evidence>
<protein>
    <recommendedName>
        <fullName evidence="2">histidine kinase</fullName>
        <ecNumber evidence="2">2.7.13.3</ecNumber>
    </recommendedName>
</protein>
<dbReference type="SUPFAM" id="SSF55874">
    <property type="entry name" value="ATPase domain of HSP90 chaperone/DNA topoisomerase II/histidine kinase"/>
    <property type="match status" value="1"/>
</dbReference>
<organism evidence="11 12">
    <name type="scientific">Streptomyces galilaeus</name>
    <dbReference type="NCBI Taxonomy" id="33899"/>
    <lineage>
        <taxon>Bacteria</taxon>
        <taxon>Bacillati</taxon>
        <taxon>Actinomycetota</taxon>
        <taxon>Actinomycetes</taxon>
        <taxon>Kitasatosporales</taxon>
        <taxon>Streptomycetaceae</taxon>
        <taxon>Streptomyces</taxon>
    </lineage>
</organism>
<evidence type="ECO:0000256" key="6">
    <source>
        <dbReference type="ARBA" id="ARBA00022777"/>
    </source>
</evidence>
<dbReference type="InterPro" id="IPR003594">
    <property type="entry name" value="HATPase_dom"/>
</dbReference>
<proteinExistence type="predicted"/>
<dbReference type="EMBL" id="JBJVNE010000024">
    <property type="protein sequence ID" value="MFM9651960.1"/>
    <property type="molecule type" value="Genomic_DNA"/>
</dbReference>
<dbReference type="RefSeq" id="WP_409085153.1">
    <property type="nucleotide sequence ID" value="NZ_JBJVMW010000001.1"/>
</dbReference>
<dbReference type="InterPro" id="IPR055558">
    <property type="entry name" value="DUF7134"/>
</dbReference>
<dbReference type="PANTHER" id="PTHR24421:SF10">
    <property type="entry name" value="NITRATE_NITRITE SENSOR PROTEIN NARQ"/>
    <property type="match status" value="1"/>
</dbReference>
<dbReference type="Pfam" id="PF02518">
    <property type="entry name" value="HATPase_c"/>
    <property type="match status" value="1"/>
</dbReference>
<keyword evidence="3" id="KW-0597">Phosphoprotein</keyword>
<dbReference type="GO" id="GO:0016301">
    <property type="term" value="F:kinase activity"/>
    <property type="evidence" value="ECO:0007669"/>
    <property type="project" value="UniProtKB-KW"/>
</dbReference>
<keyword evidence="12" id="KW-1185">Reference proteome</keyword>
<evidence type="ECO:0000256" key="9">
    <source>
        <dbReference type="SAM" id="MobiDB-lite"/>
    </source>
</evidence>
<dbReference type="InterPro" id="IPR036890">
    <property type="entry name" value="HATPase_C_sf"/>
</dbReference>
<dbReference type="PROSITE" id="PS50109">
    <property type="entry name" value="HIS_KIN"/>
    <property type="match status" value="1"/>
</dbReference>
<feature type="region of interest" description="Disordered" evidence="9">
    <location>
        <begin position="264"/>
        <end position="286"/>
    </location>
</feature>
<dbReference type="SMART" id="SM00387">
    <property type="entry name" value="HATPase_c"/>
    <property type="match status" value="1"/>
</dbReference>
<keyword evidence="4" id="KW-0808">Transferase</keyword>
<dbReference type="InterPro" id="IPR050482">
    <property type="entry name" value="Sensor_HK_TwoCompSys"/>
</dbReference>
<evidence type="ECO:0000256" key="1">
    <source>
        <dbReference type="ARBA" id="ARBA00000085"/>
    </source>
</evidence>
<accession>A0ABW9IWD8</accession>